<name>A0A6J4R143_9ACTN</name>
<organism evidence="2">
    <name type="scientific">uncultured Rubrobacteraceae bacterium</name>
    <dbReference type="NCBI Taxonomy" id="349277"/>
    <lineage>
        <taxon>Bacteria</taxon>
        <taxon>Bacillati</taxon>
        <taxon>Actinomycetota</taxon>
        <taxon>Rubrobacteria</taxon>
        <taxon>Rubrobacterales</taxon>
        <taxon>Rubrobacteraceae</taxon>
        <taxon>environmental samples</taxon>
    </lineage>
</organism>
<dbReference type="AlphaFoldDB" id="A0A6J4R143"/>
<dbReference type="GO" id="GO:0003677">
    <property type="term" value="F:DNA binding"/>
    <property type="evidence" value="ECO:0007669"/>
    <property type="project" value="InterPro"/>
</dbReference>
<dbReference type="InterPro" id="IPR002559">
    <property type="entry name" value="Transposase_11"/>
</dbReference>
<dbReference type="PANTHER" id="PTHR30007:SF0">
    <property type="entry name" value="TRANSPOSASE"/>
    <property type="match status" value="1"/>
</dbReference>
<feature type="domain" description="Transposase IS4-like" evidence="1">
    <location>
        <begin position="1"/>
        <end position="112"/>
    </location>
</feature>
<reference evidence="2" key="1">
    <citation type="submission" date="2020-02" db="EMBL/GenBank/DDBJ databases">
        <authorList>
            <person name="Meier V. D."/>
        </authorList>
    </citation>
    <scope>NUCLEOTIDE SEQUENCE</scope>
    <source>
        <strain evidence="2">AVDCRST_MAG28</strain>
    </source>
</reference>
<protein>
    <submittedName>
        <fullName evidence="2">Transposase</fullName>
    </submittedName>
</protein>
<evidence type="ECO:0000259" key="1">
    <source>
        <dbReference type="Pfam" id="PF01609"/>
    </source>
</evidence>
<dbReference type="GO" id="GO:0004803">
    <property type="term" value="F:transposase activity"/>
    <property type="evidence" value="ECO:0007669"/>
    <property type="project" value="InterPro"/>
</dbReference>
<sequence length="122" mass="14076">MGLILAVVVHAGNIQDRDGAKLVLGRLAGRFPRLKLIWADAAYGGRLVEWTKRFSWALEIVKRPKDQKGFAVLPRRWVVERTLGWLGRYRRLSKDYEERPESEEAIILIAMINLMVHRLEPG</sequence>
<dbReference type="EMBL" id="CADCVE010000081">
    <property type="protein sequence ID" value="CAA9461044.1"/>
    <property type="molecule type" value="Genomic_DNA"/>
</dbReference>
<dbReference type="GO" id="GO:0006313">
    <property type="term" value="P:DNA transposition"/>
    <property type="evidence" value="ECO:0007669"/>
    <property type="project" value="InterPro"/>
</dbReference>
<proteinExistence type="predicted"/>
<accession>A0A6J4R143</accession>
<dbReference type="PANTHER" id="PTHR30007">
    <property type="entry name" value="PHP DOMAIN PROTEIN"/>
    <property type="match status" value="1"/>
</dbReference>
<evidence type="ECO:0000313" key="2">
    <source>
        <dbReference type="EMBL" id="CAA9461044.1"/>
    </source>
</evidence>
<dbReference type="Pfam" id="PF01609">
    <property type="entry name" value="DDE_Tnp_1"/>
    <property type="match status" value="1"/>
</dbReference>
<gene>
    <name evidence="2" type="ORF">AVDCRST_MAG28-3281</name>
</gene>